<dbReference type="InterPro" id="IPR000640">
    <property type="entry name" value="EFG_V-like"/>
</dbReference>
<dbReference type="SUPFAM" id="SSF50447">
    <property type="entry name" value="Translation proteins"/>
    <property type="match status" value="1"/>
</dbReference>
<name>A0A9D2U7X1_9FIRM</name>
<keyword evidence="3" id="KW-0342">GTP-binding</keyword>
<dbReference type="Proteomes" id="UP000823909">
    <property type="component" value="Unassembled WGS sequence"/>
</dbReference>
<keyword evidence="2" id="KW-0648">Protein biosynthesis</keyword>
<dbReference type="SMART" id="SM00889">
    <property type="entry name" value="EFG_IV"/>
    <property type="match status" value="1"/>
</dbReference>
<dbReference type="NCBIfam" id="TIGR00231">
    <property type="entry name" value="small_GTP"/>
    <property type="match status" value="1"/>
</dbReference>
<evidence type="ECO:0000313" key="8">
    <source>
        <dbReference type="Proteomes" id="UP000823909"/>
    </source>
</evidence>
<dbReference type="AlphaFoldDB" id="A0A9D2U7X1"/>
<evidence type="ECO:0000256" key="5">
    <source>
        <dbReference type="SAM" id="MobiDB-lite"/>
    </source>
</evidence>
<evidence type="ECO:0000256" key="4">
    <source>
        <dbReference type="ARBA" id="ARBA00023251"/>
    </source>
</evidence>
<protein>
    <submittedName>
        <fullName evidence="7">TetM/TetW/TetO/TetS family tetracycline resistance ribosomal protection protein</fullName>
    </submittedName>
</protein>
<dbReference type="CDD" id="cd10912">
    <property type="entry name" value="PIN_YacP-like"/>
    <property type="match status" value="1"/>
</dbReference>
<dbReference type="PROSITE" id="PS51722">
    <property type="entry name" value="G_TR_2"/>
    <property type="match status" value="1"/>
</dbReference>
<dbReference type="PANTHER" id="PTHR43261">
    <property type="entry name" value="TRANSLATION ELONGATION FACTOR G-RELATED"/>
    <property type="match status" value="1"/>
</dbReference>
<feature type="region of interest" description="Disordered" evidence="5">
    <location>
        <begin position="695"/>
        <end position="727"/>
    </location>
</feature>
<dbReference type="InterPro" id="IPR035647">
    <property type="entry name" value="EFG_III/V"/>
</dbReference>
<dbReference type="GO" id="GO:0006412">
    <property type="term" value="P:translation"/>
    <property type="evidence" value="ECO:0007669"/>
    <property type="project" value="UniProtKB-KW"/>
</dbReference>
<dbReference type="Gene3D" id="3.40.50.300">
    <property type="entry name" value="P-loop containing nucleotide triphosphate hydrolases"/>
    <property type="match status" value="1"/>
</dbReference>
<evidence type="ECO:0000256" key="1">
    <source>
        <dbReference type="ARBA" id="ARBA00022741"/>
    </source>
</evidence>
<dbReference type="SMART" id="SM00838">
    <property type="entry name" value="EFG_C"/>
    <property type="match status" value="1"/>
</dbReference>
<feature type="domain" description="Tr-type G" evidence="6">
    <location>
        <begin position="10"/>
        <end position="244"/>
    </location>
</feature>
<dbReference type="InterPro" id="IPR031157">
    <property type="entry name" value="G_TR_CS"/>
</dbReference>
<dbReference type="Gene3D" id="3.30.70.240">
    <property type="match status" value="1"/>
</dbReference>
<evidence type="ECO:0000259" key="6">
    <source>
        <dbReference type="PROSITE" id="PS51722"/>
    </source>
</evidence>
<sequence length="904" mass="100718">MGNTSEDNKKKHICLGLVAHVDAGKTTLSEGMLYLSGGIRSMGRVDHGDAFLDTYELERERGITIFSKQAVFSWKDLDITLLDTPGHVDFSAEMERVLQVLDYAVLIISGADGIQGHTMTLWKLLERYQVPVFIFVNKMDREGTDREALMRQLKDRLGENCVDFTGLPDNENGSVGAEQAEVIAVCDEELLESYLETGGLDTALLGKAVAERRIFPCWFGSALKAEGIGEFLDGIREYAVSTAYPETFGAKVYKITRDTQGNRLTYLKVTGGELRVKETLPDVEGKVNQIRLYSGDKYELLQEAQAGMVCAVTGPEGTYPGQGIGAETDSELPVLEPVLTYRVELPEGCDVHRMVQNLRQIEEEDPELHVVWVEEKKEIHIQLMGDVQTEVLQKMVKDRFGVLITFGSGNIVYKETIGNTVEGVGHFEPLRHYAEVHLLLEPGERGSGMQYAADCSEDILDRNWQRLALTHLEEKEHRGVLTGSALTDVKITLKSGRAHQKHTEGGDFRQATYRAVRQGLRKAHSVLLEPYYEFRMELPMENVGRAMTDIQRMYGSFSGPETEGDAAVLTGTAPVSEMRDYQKEFAAYTGGFGRLTCTLKGYDICHNAEEVVEALGYDPDGDIENPADSVFCSHGAGIIVPWYQVEDQMHVESVLEDREKAEETAVRRAARPVSSKIELTQEELDAIYVRTPDPVRRSVNSTPVKVEAKPRKDPGGAGGPSGAKRRSPQEEYLLVDGYNIIFAWDELRELSEIDLAAARGKLADILCNYQGFRRCTLILVFDAYKVEGNPGEITKYHNIHIVYTKEAETADQYIEKTVKKIARDHAVTVATSDALEQVIILGQGARRMSAAGLREEVELVIREMRGAHLGKGGTLRTYLFDCLEEEAAGEIEKVRLGEKKWPAQ</sequence>
<dbReference type="InterPro" id="IPR005225">
    <property type="entry name" value="Small_GTP-bd"/>
</dbReference>
<keyword evidence="1" id="KW-0547">Nucleotide-binding</keyword>
<dbReference type="CDD" id="cd03711">
    <property type="entry name" value="Tet_C"/>
    <property type="match status" value="1"/>
</dbReference>
<dbReference type="Gene3D" id="3.30.70.870">
    <property type="entry name" value="Elongation Factor G (Translational Gtpase), domain 3"/>
    <property type="match status" value="1"/>
</dbReference>
<dbReference type="InterPro" id="IPR010298">
    <property type="entry name" value="YacP-like"/>
</dbReference>
<keyword evidence="4" id="KW-0046">Antibiotic resistance</keyword>
<dbReference type="Pfam" id="PF05991">
    <property type="entry name" value="NYN_YacP"/>
    <property type="match status" value="1"/>
</dbReference>
<dbReference type="InterPro" id="IPR014721">
    <property type="entry name" value="Ribsml_uS5_D2-typ_fold_subgr"/>
</dbReference>
<dbReference type="SUPFAM" id="SSF54211">
    <property type="entry name" value="Ribosomal protein S5 domain 2-like"/>
    <property type="match status" value="1"/>
</dbReference>
<dbReference type="PRINTS" id="PR01037">
    <property type="entry name" value="TCRTETOQM"/>
</dbReference>
<dbReference type="GO" id="GO:0046677">
    <property type="term" value="P:response to antibiotic"/>
    <property type="evidence" value="ECO:0007669"/>
    <property type="project" value="UniProtKB-KW"/>
</dbReference>
<dbReference type="Pfam" id="PF14492">
    <property type="entry name" value="EFG_III"/>
    <property type="match status" value="1"/>
</dbReference>
<dbReference type="InterPro" id="IPR000795">
    <property type="entry name" value="T_Tr_GTP-bd_dom"/>
</dbReference>
<dbReference type="InterPro" id="IPR041095">
    <property type="entry name" value="EFG_II"/>
</dbReference>
<organism evidence="7 8">
    <name type="scientific">Candidatus Mediterraneibacter quadrami</name>
    <dbReference type="NCBI Taxonomy" id="2838684"/>
    <lineage>
        <taxon>Bacteria</taxon>
        <taxon>Bacillati</taxon>
        <taxon>Bacillota</taxon>
        <taxon>Clostridia</taxon>
        <taxon>Lachnospirales</taxon>
        <taxon>Lachnospiraceae</taxon>
        <taxon>Mediterraneibacter</taxon>
    </lineage>
</organism>
<reference evidence="7" key="1">
    <citation type="journal article" date="2021" name="PeerJ">
        <title>Extensive microbial diversity within the chicken gut microbiome revealed by metagenomics and culture.</title>
        <authorList>
            <person name="Gilroy R."/>
            <person name="Ravi A."/>
            <person name="Getino M."/>
            <person name="Pursley I."/>
            <person name="Horton D.L."/>
            <person name="Alikhan N.F."/>
            <person name="Baker D."/>
            <person name="Gharbi K."/>
            <person name="Hall N."/>
            <person name="Watson M."/>
            <person name="Adriaenssens E.M."/>
            <person name="Foster-Nyarko E."/>
            <person name="Jarju S."/>
            <person name="Secka A."/>
            <person name="Antonio M."/>
            <person name="Oren A."/>
            <person name="Chaudhuri R.R."/>
            <person name="La Ragione R."/>
            <person name="Hildebrand F."/>
            <person name="Pallen M.J."/>
        </authorList>
    </citation>
    <scope>NUCLEOTIDE SEQUENCE</scope>
    <source>
        <strain evidence="7">ChiBcec15-3976</strain>
    </source>
</reference>
<dbReference type="Gene3D" id="3.30.230.10">
    <property type="match status" value="1"/>
</dbReference>
<dbReference type="PANTHER" id="PTHR43261:SF1">
    <property type="entry name" value="RIBOSOME-RELEASING FACTOR 2, MITOCHONDRIAL"/>
    <property type="match status" value="1"/>
</dbReference>
<dbReference type="InterPro" id="IPR035650">
    <property type="entry name" value="Tet_C"/>
</dbReference>
<dbReference type="Gene3D" id="2.40.30.10">
    <property type="entry name" value="Translation factors"/>
    <property type="match status" value="1"/>
</dbReference>
<dbReference type="EMBL" id="DWUU01000049">
    <property type="protein sequence ID" value="HJD43037.1"/>
    <property type="molecule type" value="Genomic_DNA"/>
</dbReference>
<dbReference type="SUPFAM" id="SSF52540">
    <property type="entry name" value="P-loop containing nucleoside triphosphate hydrolases"/>
    <property type="match status" value="1"/>
</dbReference>
<proteinExistence type="predicted"/>
<dbReference type="InterPro" id="IPR005517">
    <property type="entry name" value="Transl_elong_EFG/EF2_IV"/>
</dbReference>
<evidence type="ECO:0000256" key="2">
    <source>
        <dbReference type="ARBA" id="ARBA00022917"/>
    </source>
</evidence>
<dbReference type="Pfam" id="PF00009">
    <property type="entry name" value="GTP_EFTU"/>
    <property type="match status" value="1"/>
</dbReference>
<dbReference type="Pfam" id="PF03764">
    <property type="entry name" value="EFG_IV"/>
    <property type="match status" value="1"/>
</dbReference>
<dbReference type="PRINTS" id="PR00315">
    <property type="entry name" value="ELONGATNFCT"/>
</dbReference>
<dbReference type="Pfam" id="PF00679">
    <property type="entry name" value="EFG_C"/>
    <property type="match status" value="1"/>
</dbReference>
<reference evidence="7" key="2">
    <citation type="submission" date="2021-04" db="EMBL/GenBank/DDBJ databases">
        <authorList>
            <person name="Gilroy R."/>
        </authorList>
    </citation>
    <scope>NUCLEOTIDE SEQUENCE</scope>
    <source>
        <strain evidence="7">ChiBcec15-3976</strain>
    </source>
</reference>
<gene>
    <name evidence="7" type="ORF">H9910_08530</name>
</gene>
<comment type="caution">
    <text evidence="7">The sequence shown here is derived from an EMBL/GenBank/DDBJ whole genome shotgun (WGS) entry which is preliminary data.</text>
</comment>
<dbReference type="InterPro" id="IPR027417">
    <property type="entry name" value="P-loop_NTPase"/>
</dbReference>
<dbReference type="GO" id="GO:0003924">
    <property type="term" value="F:GTPase activity"/>
    <property type="evidence" value="ECO:0007669"/>
    <property type="project" value="InterPro"/>
</dbReference>
<accession>A0A9D2U7X1</accession>
<dbReference type="GO" id="GO:0032790">
    <property type="term" value="P:ribosome disassembly"/>
    <property type="evidence" value="ECO:0007669"/>
    <property type="project" value="TreeGrafter"/>
</dbReference>
<dbReference type="GO" id="GO:0005525">
    <property type="term" value="F:GTP binding"/>
    <property type="evidence" value="ECO:0007669"/>
    <property type="project" value="UniProtKB-KW"/>
</dbReference>
<dbReference type="InterPro" id="IPR020568">
    <property type="entry name" value="Ribosomal_Su5_D2-typ_SF"/>
</dbReference>
<evidence type="ECO:0000313" key="7">
    <source>
        <dbReference type="EMBL" id="HJD43037.1"/>
    </source>
</evidence>
<evidence type="ECO:0000256" key="3">
    <source>
        <dbReference type="ARBA" id="ARBA00023134"/>
    </source>
</evidence>
<dbReference type="PROSITE" id="PS00301">
    <property type="entry name" value="G_TR_1"/>
    <property type="match status" value="1"/>
</dbReference>
<dbReference type="SUPFAM" id="SSF54980">
    <property type="entry name" value="EF-G C-terminal domain-like"/>
    <property type="match status" value="2"/>
</dbReference>
<dbReference type="InterPro" id="IPR009000">
    <property type="entry name" value="Transl_B-barrel_sf"/>
</dbReference>